<evidence type="ECO:0000313" key="3">
    <source>
        <dbReference type="Proteomes" id="UP000799441"/>
    </source>
</evidence>
<proteinExistence type="predicted"/>
<feature type="region of interest" description="Disordered" evidence="1">
    <location>
        <begin position="110"/>
        <end position="145"/>
    </location>
</feature>
<protein>
    <submittedName>
        <fullName evidence="2">Uncharacterized protein</fullName>
    </submittedName>
</protein>
<gene>
    <name evidence="2" type="ORF">K431DRAFT_137525</name>
</gene>
<dbReference type="OrthoDB" id="5425409at2759"/>
<name>A0A9P4ULZ8_9PEZI</name>
<dbReference type="EMBL" id="MU003826">
    <property type="protein sequence ID" value="KAF2718348.1"/>
    <property type="molecule type" value="Genomic_DNA"/>
</dbReference>
<dbReference type="AlphaFoldDB" id="A0A9P4ULZ8"/>
<evidence type="ECO:0000313" key="2">
    <source>
        <dbReference type="EMBL" id="KAF2718348.1"/>
    </source>
</evidence>
<sequence length="175" mass="18353">MVGYGTYSTVRLGVSGLRLDGLSIRVQAEGAAASRLPHPLTIALLSLASPAVPLAPDLCFVPREPPAYAYACATLRCATLAAASVAWGRHVSCLILLLFMPHAKTLPVESTVQSTAQHSTAQHSTAQHSTAQHSTARHSAAPTQLGIPSEPLQVPSLARTLVGRQPPSCNPILIR</sequence>
<evidence type="ECO:0000256" key="1">
    <source>
        <dbReference type="SAM" id="MobiDB-lite"/>
    </source>
</evidence>
<feature type="compositionally biased region" description="Polar residues" evidence="1">
    <location>
        <begin position="110"/>
        <end position="134"/>
    </location>
</feature>
<keyword evidence="3" id="KW-1185">Reference proteome</keyword>
<organism evidence="2 3">
    <name type="scientific">Polychaeton citri CBS 116435</name>
    <dbReference type="NCBI Taxonomy" id="1314669"/>
    <lineage>
        <taxon>Eukaryota</taxon>
        <taxon>Fungi</taxon>
        <taxon>Dikarya</taxon>
        <taxon>Ascomycota</taxon>
        <taxon>Pezizomycotina</taxon>
        <taxon>Dothideomycetes</taxon>
        <taxon>Dothideomycetidae</taxon>
        <taxon>Capnodiales</taxon>
        <taxon>Capnodiaceae</taxon>
        <taxon>Polychaeton</taxon>
    </lineage>
</organism>
<comment type="caution">
    <text evidence="2">The sequence shown here is derived from an EMBL/GenBank/DDBJ whole genome shotgun (WGS) entry which is preliminary data.</text>
</comment>
<accession>A0A9P4ULZ8</accession>
<dbReference type="Proteomes" id="UP000799441">
    <property type="component" value="Unassembled WGS sequence"/>
</dbReference>
<reference evidence="2" key="1">
    <citation type="journal article" date="2020" name="Stud. Mycol.">
        <title>101 Dothideomycetes genomes: a test case for predicting lifestyles and emergence of pathogens.</title>
        <authorList>
            <person name="Haridas S."/>
            <person name="Albert R."/>
            <person name="Binder M."/>
            <person name="Bloem J."/>
            <person name="Labutti K."/>
            <person name="Salamov A."/>
            <person name="Andreopoulos B."/>
            <person name="Baker S."/>
            <person name="Barry K."/>
            <person name="Bills G."/>
            <person name="Bluhm B."/>
            <person name="Cannon C."/>
            <person name="Castanera R."/>
            <person name="Culley D."/>
            <person name="Daum C."/>
            <person name="Ezra D."/>
            <person name="Gonzalez J."/>
            <person name="Henrissat B."/>
            <person name="Kuo A."/>
            <person name="Liang C."/>
            <person name="Lipzen A."/>
            <person name="Lutzoni F."/>
            <person name="Magnuson J."/>
            <person name="Mondo S."/>
            <person name="Nolan M."/>
            <person name="Ohm R."/>
            <person name="Pangilinan J."/>
            <person name="Park H.-J."/>
            <person name="Ramirez L."/>
            <person name="Alfaro M."/>
            <person name="Sun H."/>
            <person name="Tritt A."/>
            <person name="Yoshinaga Y."/>
            <person name="Zwiers L.-H."/>
            <person name="Turgeon B."/>
            <person name="Goodwin S."/>
            <person name="Spatafora J."/>
            <person name="Crous P."/>
            <person name="Grigoriev I."/>
        </authorList>
    </citation>
    <scope>NUCLEOTIDE SEQUENCE</scope>
    <source>
        <strain evidence="2">CBS 116435</strain>
    </source>
</reference>